<proteinExistence type="predicted"/>
<gene>
    <name evidence="1" type="ORF">SAMN05660830_00791</name>
</gene>
<dbReference type="InterPro" id="IPR014969">
    <property type="entry name" value="DNA_S_DndE"/>
</dbReference>
<dbReference type="RefSeq" id="WP_020001917.1">
    <property type="nucleotide sequence ID" value="NZ_CP192219.1"/>
</dbReference>
<protein>
    <submittedName>
        <fullName evidence="1">DNA sulfur modification protein DndE</fullName>
    </submittedName>
</protein>
<dbReference type="InterPro" id="IPR038472">
    <property type="entry name" value="DndE_sf"/>
</dbReference>
<organism evidence="1 2">
    <name type="scientific">Halodesulfovibrio aestuarii</name>
    <dbReference type="NCBI Taxonomy" id="126333"/>
    <lineage>
        <taxon>Bacteria</taxon>
        <taxon>Pseudomonadati</taxon>
        <taxon>Thermodesulfobacteriota</taxon>
        <taxon>Desulfovibrionia</taxon>
        <taxon>Desulfovibrionales</taxon>
        <taxon>Desulfovibrionaceae</taxon>
        <taxon>Halodesulfovibrio</taxon>
    </lineage>
</organism>
<dbReference type="AlphaFoldDB" id="A0A8G2C7Z1"/>
<evidence type="ECO:0000313" key="1">
    <source>
        <dbReference type="EMBL" id="SHI72758.1"/>
    </source>
</evidence>
<accession>A0A8G2C7Z1</accession>
<dbReference type="EMBL" id="FQZR01000002">
    <property type="protein sequence ID" value="SHI72758.1"/>
    <property type="molecule type" value="Genomic_DNA"/>
</dbReference>
<name>A0A8G2C7Z1_9BACT</name>
<sequence>MNELTLQRVPFTKDADNKLRSLKAKTGLTPNILCRLAFCLSVEHSTTPPEVDMTERGREINRYTLFGEYETLFTSLLKVWHHEHSSPLEINDLCIRHIHRGISLINPNKL</sequence>
<dbReference type="Gene3D" id="1.10.1220.160">
    <property type="entry name" value="DNA sulphur modification protein DndE"/>
    <property type="match status" value="1"/>
</dbReference>
<evidence type="ECO:0000313" key="2">
    <source>
        <dbReference type="Proteomes" id="UP000184001"/>
    </source>
</evidence>
<reference evidence="1 2" key="1">
    <citation type="submission" date="2016-11" db="EMBL/GenBank/DDBJ databases">
        <authorList>
            <person name="Varghese N."/>
            <person name="Submissions S."/>
        </authorList>
    </citation>
    <scope>NUCLEOTIDE SEQUENCE [LARGE SCALE GENOMIC DNA]</scope>
    <source>
        <strain evidence="1 2">DSM 17919</strain>
    </source>
</reference>
<dbReference type="Proteomes" id="UP000184001">
    <property type="component" value="Unassembled WGS sequence"/>
</dbReference>
<comment type="caution">
    <text evidence="1">The sequence shown here is derived from an EMBL/GenBank/DDBJ whole genome shotgun (WGS) entry which is preliminary data.</text>
</comment>
<dbReference type="Pfam" id="PF08870">
    <property type="entry name" value="DndE"/>
    <property type="match status" value="1"/>
</dbReference>
<dbReference type="NCBIfam" id="TIGR03184">
    <property type="entry name" value="DNA_S_dndE"/>
    <property type="match status" value="1"/>
</dbReference>